<reference evidence="1" key="1">
    <citation type="submission" date="2016-10" db="EMBL/GenBank/DDBJ databases">
        <title>Sequence of Gallionella enrichment culture.</title>
        <authorList>
            <person name="Poehlein A."/>
            <person name="Muehling M."/>
            <person name="Daniel R."/>
        </authorList>
    </citation>
    <scope>NUCLEOTIDE SEQUENCE</scope>
</reference>
<protein>
    <submittedName>
        <fullName evidence="1">Uncharacterized protein</fullName>
    </submittedName>
</protein>
<proteinExistence type="predicted"/>
<comment type="caution">
    <text evidence="1">The sequence shown here is derived from an EMBL/GenBank/DDBJ whole genome shotgun (WGS) entry which is preliminary data.</text>
</comment>
<dbReference type="EMBL" id="MLJW01007347">
    <property type="protein sequence ID" value="OIQ65408.1"/>
    <property type="molecule type" value="Genomic_DNA"/>
</dbReference>
<organism evidence="1">
    <name type="scientific">mine drainage metagenome</name>
    <dbReference type="NCBI Taxonomy" id="410659"/>
    <lineage>
        <taxon>unclassified sequences</taxon>
        <taxon>metagenomes</taxon>
        <taxon>ecological metagenomes</taxon>
    </lineage>
</organism>
<name>A0A1J5P3Z3_9ZZZZ</name>
<sequence length="65" mass="6762">MMFFLTNPFTASALTSGTISGTSGSIRHAEELSITTALAAAIFGDHSFDTAPPADIRQISTSLKS</sequence>
<evidence type="ECO:0000313" key="1">
    <source>
        <dbReference type="EMBL" id="OIQ65408.1"/>
    </source>
</evidence>
<accession>A0A1J5P3Z3</accession>
<gene>
    <name evidence="1" type="ORF">GALL_530340</name>
</gene>
<dbReference type="AlphaFoldDB" id="A0A1J5P3Z3"/>